<evidence type="ECO:0000259" key="12">
    <source>
        <dbReference type="Pfam" id="PF18266"/>
    </source>
</evidence>
<evidence type="ECO:0000256" key="11">
    <source>
        <dbReference type="SAM" id="Phobius"/>
    </source>
</evidence>
<evidence type="ECO:0000256" key="6">
    <source>
        <dbReference type="ARBA" id="ARBA00022976"/>
    </source>
</evidence>
<evidence type="ECO:0000256" key="2">
    <source>
        <dbReference type="ARBA" id="ARBA00007717"/>
    </source>
</evidence>
<evidence type="ECO:0000256" key="3">
    <source>
        <dbReference type="ARBA" id="ARBA00015303"/>
    </source>
</evidence>
<evidence type="ECO:0000256" key="8">
    <source>
        <dbReference type="ARBA" id="ARBA00023136"/>
    </source>
</evidence>
<dbReference type="AlphaFoldDB" id="A0A1Y2AZ26"/>
<keyword evidence="14" id="KW-1185">Reference proteome</keyword>
<proteinExistence type="inferred from homology"/>
<comment type="caution">
    <text evidence="13">The sequence shown here is derived from an EMBL/GenBank/DDBJ whole genome shotgun (WGS) entry which is preliminary data.</text>
</comment>
<dbReference type="SUPFAM" id="SSF53187">
    <property type="entry name" value="Zn-dependent exopeptidases"/>
    <property type="match status" value="1"/>
</dbReference>
<dbReference type="EMBL" id="MCOG01000190">
    <property type="protein sequence ID" value="ORY27822.1"/>
    <property type="molecule type" value="Genomic_DNA"/>
</dbReference>
<dbReference type="InterPro" id="IPR041084">
    <property type="entry name" value="Ncstrn_small"/>
</dbReference>
<dbReference type="Pfam" id="PF18266">
    <property type="entry name" value="Ncstrn_small"/>
    <property type="match status" value="1"/>
</dbReference>
<dbReference type="PANTHER" id="PTHR21092:SF0">
    <property type="entry name" value="NICASTRIN"/>
    <property type="match status" value="1"/>
</dbReference>
<evidence type="ECO:0000256" key="10">
    <source>
        <dbReference type="SAM" id="MobiDB-lite"/>
    </source>
</evidence>
<protein>
    <recommendedName>
        <fullName evidence="3">Nicastrin</fullName>
    </recommendedName>
</protein>
<accession>A0A1Y2AZ26</accession>
<feature type="transmembrane region" description="Helical" evidence="11">
    <location>
        <begin position="625"/>
        <end position="645"/>
    </location>
</feature>
<gene>
    <name evidence="13" type="ORF">LY90DRAFT_705819</name>
</gene>
<feature type="compositionally biased region" description="Basic and acidic residues" evidence="10">
    <location>
        <begin position="318"/>
        <end position="339"/>
    </location>
</feature>
<evidence type="ECO:0000256" key="7">
    <source>
        <dbReference type="ARBA" id="ARBA00022989"/>
    </source>
</evidence>
<feature type="region of interest" description="Disordered" evidence="10">
    <location>
        <begin position="315"/>
        <end position="351"/>
    </location>
</feature>
<dbReference type="InterPro" id="IPR008710">
    <property type="entry name" value="Nicastrin"/>
</dbReference>
<dbReference type="Pfam" id="PF05450">
    <property type="entry name" value="Nicastrin"/>
    <property type="match status" value="2"/>
</dbReference>
<evidence type="ECO:0000256" key="5">
    <source>
        <dbReference type="ARBA" id="ARBA00022729"/>
    </source>
</evidence>
<dbReference type="STRING" id="1754190.A0A1Y2AZ26"/>
<evidence type="ECO:0000256" key="1">
    <source>
        <dbReference type="ARBA" id="ARBA00004479"/>
    </source>
</evidence>
<comment type="subcellular location">
    <subcellularLocation>
        <location evidence="1">Membrane</location>
        <topology evidence="1">Single-pass type I membrane protein</topology>
    </subcellularLocation>
</comment>
<keyword evidence="6" id="KW-0914">Notch signaling pathway</keyword>
<sequence>MYKIETEKEFEEFKNSKSVVKYAVILPSALVNKKNLKELEETKKVAGIIVLYNDRYNDSEKIKYSPDKECPNCEFGLGDGLLYENFNFPIFGMVNSTDSNGVDAVNEASAYNKLKEYKKYPLYSIKFDSFMYASKDSATCLSRGHCDPIGGNSVWISSQLDGNSLFHEYTSGVNSQIGGTVANLAIADALSKSPIAPEQFKNHIVFTFFSGESYGYSGSQRFVQDISSFECKKGNTEKTESCPKLAACQDPCMFVDDFKNITLNNIKGIIELNQLTCSGCTELDYFMHIDDETDTETLKITDLITKVFNEYGNSDISSGDKNEDKKEEKASKDNNEKNNMKRQSSSSYKISPAWDDKNYGLPPASSQSFLKKKKIPAVVISDFKDEFTNPYYHSMFDVAVNTTIYDDTVCRTADIIAKAIWLYAQDKFTDDDIKSVPKDIKADCQYVNNLMHCLSNDLRCDLATKLLNSNMKNSKYNEKVKEYSHYTGVFNLFSFNGAINRNYNFDTWLANFAILKSTGYNTTTPCEHIDNCTTTLEYPNFNSLDKETKEKINETPYSLRNYQCVSGYCIKGRVYSHPAYGIGLDFDSEEEVFKVKDKTQSTWTESKWDENSLTIFITTSKTSQYIELFIGFLFVGLTIVGYYIIKNYAKKNIKIS</sequence>
<dbReference type="GO" id="GO:0005886">
    <property type="term" value="C:plasma membrane"/>
    <property type="evidence" value="ECO:0007669"/>
    <property type="project" value="TreeGrafter"/>
</dbReference>
<dbReference type="Proteomes" id="UP000193920">
    <property type="component" value="Unassembled WGS sequence"/>
</dbReference>
<feature type="domain" description="Nicastrin small lobe" evidence="12">
    <location>
        <begin position="2"/>
        <end position="133"/>
    </location>
</feature>
<evidence type="ECO:0000256" key="9">
    <source>
        <dbReference type="ARBA" id="ARBA00023180"/>
    </source>
</evidence>
<keyword evidence="8 11" id="KW-0472">Membrane</keyword>
<dbReference type="OrthoDB" id="10265862at2759"/>
<keyword evidence="9" id="KW-0325">Glycoprotein</keyword>
<comment type="similarity">
    <text evidence="2">Belongs to the nicastrin family.</text>
</comment>
<evidence type="ECO:0000256" key="4">
    <source>
        <dbReference type="ARBA" id="ARBA00022692"/>
    </source>
</evidence>
<dbReference type="GO" id="GO:0016485">
    <property type="term" value="P:protein processing"/>
    <property type="evidence" value="ECO:0007669"/>
    <property type="project" value="InterPro"/>
</dbReference>
<reference evidence="13 14" key="1">
    <citation type="submission" date="2016-08" db="EMBL/GenBank/DDBJ databases">
        <title>A Parts List for Fungal Cellulosomes Revealed by Comparative Genomics.</title>
        <authorList>
            <consortium name="DOE Joint Genome Institute"/>
            <person name="Haitjema C.H."/>
            <person name="Gilmore S.P."/>
            <person name="Henske J.K."/>
            <person name="Solomon K.V."/>
            <person name="De Groot R."/>
            <person name="Kuo A."/>
            <person name="Mondo S.J."/>
            <person name="Salamov A.A."/>
            <person name="Labutti K."/>
            <person name="Zhao Z."/>
            <person name="Chiniquy J."/>
            <person name="Barry K."/>
            <person name="Brewer H.M."/>
            <person name="Purvine S.O."/>
            <person name="Wright A.T."/>
            <person name="Boxma B."/>
            <person name="Van Alen T."/>
            <person name="Hackstein J.H."/>
            <person name="Baker S.E."/>
            <person name="Grigoriev I.V."/>
            <person name="O'Malley M.A."/>
        </authorList>
    </citation>
    <scope>NUCLEOTIDE SEQUENCE [LARGE SCALE GENOMIC DNA]</scope>
    <source>
        <strain evidence="13 14">G1</strain>
    </source>
</reference>
<dbReference type="Gene3D" id="3.40.630.10">
    <property type="entry name" value="Zn peptidases"/>
    <property type="match status" value="1"/>
</dbReference>
<dbReference type="PANTHER" id="PTHR21092">
    <property type="entry name" value="NICASTRIN"/>
    <property type="match status" value="1"/>
</dbReference>
<evidence type="ECO:0000313" key="14">
    <source>
        <dbReference type="Proteomes" id="UP000193920"/>
    </source>
</evidence>
<evidence type="ECO:0000313" key="13">
    <source>
        <dbReference type="EMBL" id="ORY27822.1"/>
    </source>
</evidence>
<keyword evidence="5" id="KW-0732">Signal</keyword>
<keyword evidence="7 11" id="KW-1133">Transmembrane helix</keyword>
<name>A0A1Y2AZ26_9FUNG</name>
<keyword evidence="4 11" id="KW-0812">Transmembrane</keyword>
<organism evidence="13 14">
    <name type="scientific">Neocallimastix californiae</name>
    <dbReference type="NCBI Taxonomy" id="1754190"/>
    <lineage>
        <taxon>Eukaryota</taxon>
        <taxon>Fungi</taxon>
        <taxon>Fungi incertae sedis</taxon>
        <taxon>Chytridiomycota</taxon>
        <taxon>Chytridiomycota incertae sedis</taxon>
        <taxon>Neocallimastigomycetes</taxon>
        <taxon>Neocallimastigales</taxon>
        <taxon>Neocallimastigaceae</taxon>
        <taxon>Neocallimastix</taxon>
    </lineage>
</organism>